<feature type="transmembrane region" description="Helical" evidence="2">
    <location>
        <begin position="24"/>
        <end position="42"/>
    </location>
</feature>
<protein>
    <submittedName>
        <fullName evidence="3">Uncharacterized protein</fullName>
    </submittedName>
</protein>
<dbReference type="EMBL" id="CP002156">
    <property type="protein sequence ID" value="ADM10662.1"/>
    <property type="molecule type" value="Genomic_DNA"/>
</dbReference>
<dbReference type="Proteomes" id="UP000001302">
    <property type="component" value="Chromosome"/>
</dbReference>
<accession>E0TGQ3</accession>
<dbReference type="STRING" id="314260.PB2503_13124"/>
<dbReference type="AlphaFoldDB" id="E0TGQ3"/>
<keyword evidence="2" id="KW-0812">Transmembrane</keyword>
<feature type="region of interest" description="Disordered" evidence="1">
    <location>
        <begin position="1"/>
        <end position="25"/>
    </location>
</feature>
<name>E0TGQ3_PARBH</name>
<dbReference type="HOGENOM" id="CLU_2555184_0_0_5"/>
<evidence type="ECO:0000256" key="2">
    <source>
        <dbReference type="SAM" id="Phobius"/>
    </source>
</evidence>
<keyword evidence="2" id="KW-0472">Membrane</keyword>
<reference evidence="3 4" key="2">
    <citation type="journal article" date="2011" name="J. Bacteriol.">
        <title>Complete genome sequence of strain HTCC2503T of Parvularcula bermudensis, the type species of the order "Parvularculales" in the class Alphaproteobacteria.</title>
        <authorList>
            <person name="Oh H.M."/>
            <person name="Kang I."/>
            <person name="Vergin K.L."/>
            <person name="Kang D."/>
            <person name="Rhee K.H."/>
            <person name="Giovannoni S.J."/>
            <person name="Cho J.C."/>
        </authorList>
    </citation>
    <scope>NUCLEOTIDE SEQUENCE [LARGE SCALE GENOMIC DNA]</scope>
    <source>
        <strain evidence="4">ATCC BAA-594 / HTCC2503 / KCTC 12087</strain>
    </source>
</reference>
<keyword evidence="2" id="KW-1133">Transmembrane helix</keyword>
<evidence type="ECO:0000313" key="3">
    <source>
        <dbReference type="EMBL" id="ADM10662.1"/>
    </source>
</evidence>
<organism evidence="3 4">
    <name type="scientific">Parvularcula bermudensis (strain ATCC BAA-594 / HTCC2503 / KCTC 12087)</name>
    <dbReference type="NCBI Taxonomy" id="314260"/>
    <lineage>
        <taxon>Bacteria</taxon>
        <taxon>Pseudomonadati</taxon>
        <taxon>Pseudomonadota</taxon>
        <taxon>Alphaproteobacteria</taxon>
        <taxon>Parvularculales</taxon>
        <taxon>Parvularculaceae</taxon>
        <taxon>Parvularcula</taxon>
    </lineage>
</organism>
<keyword evidence="4" id="KW-1185">Reference proteome</keyword>
<gene>
    <name evidence="3" type="ordered locus">PB2503_13124</name>
</gene>
<sequence length="82" mass="8645">MVSSWPRRGRPDSKGPGPKGRGKTATLLGGSIFAVIVLWALWHGVVGPRVIAPTPGIPYDQAPAPDPNRAPPTEDQDTPTPL</sequence>
<reference evidence="4" key="1">
    <citation type="submission" date="2010-08" db="EMBL/GenBank/DDBJ databases">
        <title>Genome sequence of Parvularcula bermudensis HTCC2503.</title>
        <authorList>
            <person name="Kang D.-M."/>
            <person name="Oh H.-M."/>
            <person name="Cho J.-C."/>
        </authorList>
    </citation>
    <scope>NUCLEOTIDE SEQUENCE [LARGE SCALE GENOMIC DNA]</scope>
    <source>
        <strain evidence="4">ATCC BAA-594 / HTCC2503 / KCTC 12087</strain>
    </source>
</reference>
<evidence type="ECO:0000256" key="1">
    <source>
        <dbReference type="SAM" id="MobiDB-lite"/>
    </source>
</evidence>
<dbReference type="KEGG" id="pbr:PB2503_13124"/>
<feature type="region of interest" description="Disordered" evidence="1">
    <location>
        <begin position="52"/>
        <end position="82"/>
    </location>
</feature>
<evidence type="ECO:0000313" key="4">
    <source>
        <dbReference type="Proteomes" id="UP000001302"/>
    </source>
</evidence>
<proteinExistence type="predicted"/>